<proteinExistence type="predicted"/>
<protein>
    <submittedName>
        <fullName evidence="1">CRISPR-associated Cse3 family protein</fullName>
    </submittedName>
</protein>
<dbReference type="Proteomes" id="UP000295601">
    <property type="component" value="Unassembled WGS sequence"/>
</dbReference>
<name>A0A4R6S0U2_9MICO</name>
<comment type="caution">
    <text evidence="1">The sequence shown here is derived from an EMBL/GenBank/DDBJ whole genome shotgun (WGS) entry which is preliminary data.</text>
</comment>
<dbReference type="InterPro" id="IPR010179">
    <property type="entry name" value="CRISPR-assoc_prot_Cse3"/>
</dbReference>
<sequence>MFLTRFQINVPRRGAQKLLASPHTMHAAVLASFPGTTTDRVLWRVDSRQHGQSLLILSPKEPDLTHLVEQSGWPTTETWETRSYSGILDRLAQEQQWAFRLRANPVHSLPPEPGAKRGKRVAHVTPEQQSEWLLRQAEKSGFGLGNVAGPTFAVTESQTITFSRQGKQVTLGIASFEGTLRVTDPTLLRQAMVAGIGPAKGYGCGLLTLAPVSHGG</sequence>
<gene>
    <name evidence="1" type="ORF">EDF62_1793</name>
</gene>
<reference evidence="1 2" key="1">
    <citation type="submission" date="2019-03" db="EMBL/GenBank/DDBJ databases">
        <title>Genomic analyses of the natural microbiome of Caenorhabditis elegans.</title>
        <authorList>
            <person name="Samuel B."/>
        </authorList>
    </citation>
    <scope>NUCLEOTIDE SEQUENCE [LARGE SCALE GENOMIC DNA]</scope>
    <source>
        <strain evidence="1 2">JUb18</strain>
    </source>
</reference>
<keyword evidence="2" id="KW-1185">Reference proteome</keyword>
<accession>A0A4R6S0U2</accession>
<evidence type="ECO:0000313" key="2">
    <source>
        <dbReference type="Proteomes" id="UP000295601"/>
    </source>
</evidence>
<organism evidence="1 2">
    <name type="scientific">Leucobacter luti</name>
    <dbReference type="NCBI Taxonomy" id="340320"/>
    <lineage>
        <taxon>Bacteria</taxon>
        <taxon>Bacillati</taxon>
        <taxon>Actinomycetota</taxon>
        <taxon>Actinomycetes</taxon>
        <taxon>Micrococcales</taxon>
        <taxon>Microbacteriaceae</taxon>
        <taxon>Leucobacter</taxon>
    </lineage>
</organism>
<dbReference type="NCBIfam" id="TIGR01907">
    <property type="entry name" value="casE_Cse3"/>
    <property type="match status" value="1"/>
</dbReference>
<dbReference type="AlphaFoldDB" id="A0A4R6S0U2"/>
<dbReference type="SMART" id="SM01101">
    <property type="entry name" value="CRISPR_assoc"/>
    <property type="match status" value="1"/>
</dbReference>
<dbReference type="Gene3D" id="3.30.70.1210">
    <property type="entry name" value="Crispr-associated protein, domain 2"/>
    <property type="match status" value="1"/>
</dbReference>
<dbReference type="OrthoDB" id="9795689at2"/>
<dbReference type="CDD" id="cd09727">
    <property type="entry name" value="Cas6_I-E"/>
    <property type="match status" value="1"/>
</dbReference>
<dbReference type="EMBL" id="SNYA01000004">
    <property type="protein sequence ID" value="TDP92577.1"/>
    <property type="molecule type" value="Genomic_DNA"/>
</dbReference>
<dbReference type="SUPFAM" id="SSF117987">
    <property type="entry name" value="CRISPR-associated protein"/>
    <property type="match status" value="2"/>
</dbReference>
<dbReference type="RefSeq" id="WP_133616733.1">
    <property type="nucleotide sequence ID" value="NZ_SNYA01000004.1"/>
</dbReference>
<dbReference type="Gene3D" id="3.30.70.1200">
    <property type="entry name" value="Crispr-associated protein, domain 1"/>
    <property type="match status" value="1"/>
</dbReference>
<dbReference type="Pfam" id="PF08798">
    <property type="entry name" value="CRISPR_assoc"/>
    <property type="match status" value="1"/>
</dbReference>
<evidence type="ECO:0000313" key="1">
    <source>
        <dbReference type="EMBL" id="TDP92577.1"/>
    </source>
</evidence>